<protein>
    <recommendedName>
        <fullName evidence="3">C-type lysozyme inhibitor domain-containing protein</fullName>
    </recommendedName>
</protein>
<evidence type="ECO:0000313" key="1">
    <source>
        <dbReference type="EMBL" id="PWE54391.1"/>
    </source>
</evidence>
<reference evidence="1 2" key="1">
    <citation type="submission" date="2018-05" db="EMBL/GenBank/DDBJ databases">
        <title>The draft genome of strain NS-104.</title>
        <authorList>
            <person name="Hang P."/>
            <person name="Jiang J."/>
        </authorList>
    </citation>
    <scope>NUCLEOTIDE SEQUENCE [LARGE SCALE GENOMIC DNA]</scope>
    <source>
        <strain evidence="1 2">NS-104</strain>
    </source>
</reference>
<evidence type="ECO:0000313" key="2">
    <source>
        <dbReference type="Proteomes" id="UP000245252"/>
    </source>
</evidence>
<accession>A0A2U2DM79</accession>
<dbReference type="EMBL" id="QFBC01000010">
    <property type="protein sequence ID" value="PWE54391.1"/>
    <property type="molecule type" value="Genomic_DNA"/>
</dbReference>
<keyword evidence="2" id="KW-1185">Reference proteome</keyword>
<name>A0A2U2DM79_9HYPH</name>
<evidence type="ECO:0008006" key="3">
    <source>
        <dbReference type="Google" id="ProtNLM"/>
    </source>
</evidence>
<dbReference type="AlphaFoldDB" id="A0A2U2DM79"/>
<dbReference type="Proteomes" id="UP000245252">
    <property type="component" value="Unassembled WGS sequence"/>
</dbReference>
<comment type="caution">
    <text evidence="1">The sequence shown here is derived from an EMBL/GenBank/DDBJ whole genome shotgun (WGS) entry which is preliminary data.</text>
</comment>
<proteinExistence type="predicted"/>
<organism evidence="1 2">
    <name type="scientific">Metarhizobium album</name>
    <dbReference type="NCBI Taxonomy" id="2182425"/>
    <lineage>
        <taxon>Bacteria</taxon>
        <taxon>Pseudomonadati</taxon>
        <taxon>Pseudomonadota</taxon>
        <taxon>Alphaproteobacteria</taxon>
        <taxon>Hyphomicrobiales</taxon>
        <taxon>Rhizobiaceae</taxon>
        <taxon>Metarhizobium</taxon>
    </lineage>
</organism>
<gene>
    <name evidence="1" type="ORF">DEM27_19960</name>
</gene>
<sequence>MAGLLVLSASGIPPAKATVLPSYAGSWDCGVGVFTFTRNTYDAGEGPLTAQRVDVEDGSYHFIFDDGYSFWVSVNGREMQWLSDASGDSFTCSRVTN</sequence>